<comment type="caution">
    <text evidence="1">The sequence shown here is derived from an EMBL/GenBank/DDBJ whole genome shotgun (WGS) entry which is preliminary data.</text>
</comment>
<dbReference type="AlphaFoldDB" id="A0A7J7N085"/>
<dbReference type="EMBL" id="JACGCM010001161">
    <property type="protein sequence ID" value="KAF6160611.1"/>
    <property type="molecule type" value="Genomic_DNA"/>
</dbReference>
<name>A0A7J7N085_9MAGN</name>
<dbReference type="Proteomes" id="UP000541444">
    <property type="component" value="Unassembled WGS sequence"/>
</dbReference>
<feature type="non-terminal residue" evidence="1">
    <location>
        <position position="1"/>
    </location>
</feature>
<gene>
    <name evidence="1" type="ORF">GIB67_019551</name>
</gene>
<keyword evidence="2" id="KW-1185">Reference proteome</keyword>
<evidence type="ECO:0000313" key="2">
    <source>
        <dbReference type="Proteomes" id="UP000541444"/>
    </source>
</evidence>
<sequence length="61" mass="6986">QSISNRRVCCSGLPYRYSRIAYCFGPTTNYIFFSWALNGLASNIKKPNDMYFFLGTEPFSA</sequence>
<evidence type="ECO:0000313" key="1">
    <source>
        <dbReference type="EMBL" id="KAF6160611.1"/>
    </source>
</evidence>
<proteinExistence type="predicted"/>
<organism evidence="1 2">
    <name type="scientific">Kingdonia uniflora</name>
    <dbReference type="NCBI Taxonomy" id="39325"/>
    <lineage>
        <taxon>Eukaryota</taxon>
        <taxon>Viridiplantae</taxon>
        <taxon>Streptophyta</taxon>
        <taxon>Embryophyta</taxon>
        <taxon>Tracheophyta</taxon>
        <taxon>Spermatophyta</taxon>
        <taxon>Magnoliopsida</taxon>
        <taxon>Ranunculales</taxon>
        <taxon>Circaeasteraceae</taxon>
        <taxon>Kingdonia</taxon>
    </lineage>
</organism>
<protein>
    <submittedName>
        <fullName evidence="1">Uncharacterized protein</fullName>
    </submittedName>
</protein>
<reference evidence="1 2" key="1">
    <citation type="journal article" date="2020" name="IScience">
        <title>Genome Sequencing of the Endangered Kingdonia uniflora (Circaeasteraceae, Ranunculales) Reveals Potential Mechanisms of Evolutionary Specialization.</title>
        <authorList>
            <person name="Sun Y."/>
            <person name="Deng T."/>
            <person name="Zhang A."/>
            <person name="Moore M.J."/>
            <person name="Landis J.B."/>
            <person name="Lin N."/>
            <person name="Zhang H."/>
            <person name="Zhang X."/>
            <person name="Huang J."/>
            <person name="Zhang X."/>
            <person name="Sun H."/>
            <person name="Wang H."/>
        </authorList>
    </citation>
    <scope>NUCLEOTIDE SEQUENCE [LARGE SCALE GENOMIC DNA]</scope>
    <source>
        <strain evidence="1">TB1705</strain>
        <tissue evidence="1">Leaf</tissue>
    </source>
</reference>
<accession>A0A7J7N085</accession>